<name>A0ABQ5KKH3_9EUKA</name>
<dbReference type="EMBL" id="BQXS01002743">
    <property type="protein sequence ID" value="GKT33007.1"/>
    <property type="molecule type" value="Genomic_DNA"/>
</dbReference>
<feature type="non-terminal residue" evidence="2">
    <location>
        <position position="101"/>
    </location>
</feature>
<reference evidence="2" key="1">
    <citation type="submission" date="2022-03" db="EMBL/GenBank/DDBJ databases">
        <title>Draft genome sequence of Aduncisulcus paluster, a free-living microaerophilic Fornicata.</title>
        <authorList>
            <person name="Yuyama I."/>
            <person name="Kume K."/>
            <person name="Tamura T."/>
            <person name="Inagaki Y."/>
            <person name="Hashimoto T."/>
        </authorList>
    </citation>
    <scope>NUCLEOTIDE SEQUENCE</scope>
    <source>
        <strain evidence="2">NY0171</strain>
    </source>
</reference>
<keyword evidence="1" id="KW-0812">Transmembrane</keyword>
<evidence type="ECO:0000313" key="2">
    <source>
        <dbReference type="EMBL" id="GKT33007.1"/>
    </source>
</evidence>
<feature type="transmembrane region" description="Helical" evidence="1">
    <location>
        <begin position="53"/>
        <end position="75"/>
    </location>
</feature>
<keyword evidence="1" id="KW-0472">Membrane</keyword>
<organism evidence="2 3">
    <name type="scientific">Aduncisulcus paluster</name>
    <dbReference type="NCBI Taxonomy" id="2918883"/>
    <lineage>
        <taxon>Eukaryota</taxon>
        <taxon>Metamonada</taxon>
        <taxon>Carpediemonas-like organisms</taxon>
        <taxon>Aduncisulcus</taxon>
    </lineage>
</organism>
<gene>
    <name evidence="2" type="ORF">ADUPG1_002380</name>
</gene>
<dbReference type="Proteomes" id="UP001057375">
    <property type="component" value="Unassembled WGS sequence"/>
</dbReference>
<keyword evidence="1" id="KW-1133">Transmembrane helix</keyword>
<feature type="transmembrane region" description="Helical" evidence="1">
    <location>
        <begin position="30"/>
        <end position="46"/>
    </location>
</feature>
<proteinExistence type="predicted"/>
<protein>
    <submittedName>
        <fullName evidence="2">Uncharacterized protein</fullName>
    </submittedName>
</protein>
<evidence type="ECO:0000313" key="3">
    <source>
        <dbReference type="Proteomes" id="UP001057375"/>
    </source>
</evidence>
<comment type="caution">
    <text evidence="2">The sequence shown here is derived from an EMBL/GenBank/DDBJ whole genome shotgun (WGS) entry which is preliminary data.</text>
</comment>
<keyword evidence="3" id="KW-1185">Reference proteome</keyword>
<accession>A0ABQ5KKH3</accession>
<sequence length="101" mass="10911">MPYDSCKFVGVCLSCPWICVVVLDSSVSKPFVLCCVVVVLLLRWCVVLCCCCVVVVLLCCVVVVVLCCCCCVYAICRVMCCTCTPFDCDSGICYTNGSKSV</sequence>
<evidence type="ECO:0000256" key="1">
    <source>
        <dbReference type="SAM" id="Phobius"/>
    </source>
</evidence>